<dbReference type="Pfam" id="PF01315">
    <property type="entry name" value="Ald_Xan_dh_C"/>
    <property type="match status" value="1"/>
</dbReference>
<protein>
    <submittedName>
        <fullName evidence="4">Putative oxidoreductase with molybdenum-binding domain</fullName>
    </submittedName>
</protein>
<dbReference type="PANTHER" id="PTHR11908">
    <property type="entry name" value="XANTHINE DEHYDROGENASE"/>
    <property type="match status" value="1"/>
</dbReference>
<sequence>MNDNTPKHHELLSVGMAHLGLDQVAREISDSEPPALGPNADLNFIGRNTPRWDAVDKVTGAACYTVDVQLPGMLFAAVMRSPLPHARIRSLDLAPARDFPGVRAVVTVIEALSEGHALAVRYVGQPIAAVAAETLAAAEAAIKLIKVEFDPLPFAFDIESAMRSDASVIYRQDEAAHIPIAGFPFVADLPLEDNVRGPSKREQGNVNDGFSSADFIVEEIFFTQVQTHCCMEPHAIVADWREEDLDVWMSTQFTAGVRAQLAATFQLPLSRVRVRAQAIGGGFGSKSQLGQYGKTAVTLSRLSRAPVRLVYRRDEEQMDSGNRPSSQQHLRIGARRDGKLTAISLHAWGSAGIAQGAGVGDIAMALYACPNLKSLQFDVFTNTSPSTAMRGPGNTQGAFALEQSIDALAEKLSFDPLVLRDVIDLSPVRREERRLGALKIGWAHRNPPGFDHGPIKRGLGMAQSLWMSNVQINSACEVRLWRDGKVEVLSSVQDIGTGIGTLLQQVVAEELGLRPDAIGVSIGDTEFPSGPPSYGSRTSASITPPARSAAWQIKNALLQSVASHWNLDPQQLKIQDGWVQSADTPPRRIPWKEAARTLRTDRISAVASRSDDYAGFHSRNGDSAIALNDLGGVQFVAVTIDTQTGVIHIERVVAVHDCGRPINPLQIESQIHGGILMGISYALLEERIIDPHTGWMMNPNFIDYKFAGPSGLPDIDVMVLENYQGLSATDAYGVGEPANIATAAAIANAVYNAIGVRINTLPMTPARVLQVLRDANRGPVDGIF</sequence>
<dbReference type="GO" id="GO:0016491">
    <property type="term" value="F:oxidoreductase activity"/>
    <property type="evidence" value="ECO:0007669"/>
    <property type="project" value="UniProtKB-KW"/>
</dbReference>
<dbReference type="SUPFAM" id="SSF54665">
    <property type="entry name" value="CO dehydrogenase molybdoprotein N-domain-like"/>
    <property type="match status" value="1"/>
</dbReference>
<evidence type="ECO:0000313" key="4">
    <source>
        <dbReference type="EMBL" id="CBI09849.1"/>
    </source>
</evidence>
<dbReference type="InterPro" id="IPR046867">
    <property type="entry name" value="AldOxase/xan_DH_MoCoBD2"/>
</dbReference>
<proteinExistence type="predicted"/>
<evidence type="ECO:0000259" key="3">
    <source>
        <dbReference type="SMART" id="SM01008"/>
    </source>
</evidence>
<dbReference type="EMBL" id="CABR01000055">
    <property type="protein sequence ID" value="CBI09849.1"/>
    <property type="molecule type" value="Genomic_DNA"/>
</dbReference>
<comment type="caution">
    <text evidence="4">The sequence shown here is derived from an EMBL/GenBank/DDBJ whole genome shotgun (WGS) entry which is preliminary data.</text>
</comment>
<name>E6QRH7_9ZZZZ</name>
<dbReference type="SMART" id="SM01008">
    <property type="entry name" value="Ald_Xan_dh_C"/>
    <property type="match status" value="1"/>
</dbReference>
<keyword evidence="2" id="KW-0560">Oxidoreductase</keyword>
<dbReference type="Gene3D" id="3.30.365.10">
    <property type="entry name" value="Aldehyde oxidase/xanthine dehydrogenase, molybdopterin binding domain"/>
    <property type="match status" value="4"/>
</dbReference>
<dbReference type="InterPro" id="IPR000674">
    <property type="entry name" value="Ald_Oxase/Xan_DH_a/b"/>
</dbReference>
<dbReference type="SUPFAM" id="SSF56003">
    <property type="entry name" value="Molybdenum cofactor-binding domain"/>
    <property type="match status" value="1"/>
</dbReference>
<evidence type="ECO:0000256" key="1">
    <source>
        <dbReference type="ARBA" id="ARBA00022505"/>
    </source>
</evidence>
<dbReference type="InterPro" id="IPR016208">
    <property type="entry name" value="Ald_Oxase/xanthine_DH-like"/>
</dbReference>
<feature type="domain" description="Aldehyde oxidase/xanthine dehydrogenase a/b hammerhead" evidence="3">
    <location>
        <begin position="59"/>
        <end position="153"/>
    </location>
</feature>
<keyword evidence="1" id="KW-0500">Molybdenum</keyword>
<reference evidence="4" key="1">
    <citation type="submission" date="2009-10" db="EMBL/GenBank/DDBJ databases">
        <title>Diversity of trophic interactions inside an arsenic-rich microbial ecosystem.</title>
        <authorList>
            <person name="Bertin P.N."/>
            <person name="Heinrich-Salmeron A."/>
            <person name="Pelletier E."/>
            <person name="Goulhen-Chollet F."/>
            <person name="Arsene-Ploetze F."/>
            <person name="Gallien S."/>
            <person name="Calteau A."/>
            <person name="Vallenet D."/>
            <person name="Casiot C."/>
            <person name="Chane-Woon-Ming B."/>
            <person name="Giloteaux L."/>
            <person name="Barakat M."/>
            <person name="Bonnefoy V."/>
            <person name="Bruneel O."/>
            <person name="Chandler M."/>
            <person name="Cleiss J."/>
            <person name="Duran R."/>
            <person name="Elbaz-Poulichet F."/>
            <person name="Fonknechten N."/>
            <person name="Lauga B."/>
            <person name="Mornico D."/>
            <person name="Ortet P."/>
            <person name="Schaeffer C."/>
            <person name="Siguier P."/>
            <person name="Alexander Thil Smith A."/>
            <person name="Van Dorsselaer A."/>
            <person name="Weissenbach J."/>
            <person name="Medigue C."/>
            <person name="Le Paslier D."/>
        </authorList>
    </citation>
    <scope>NUCLEOTIDE SEQUENCE</scope>
</reference>
<dbReference type="InterPro" id="IPR008274">
    <property type="entry name" value="AldOxase/xan_DH_MoCoBD1"/>
</dbReference>
<dbReference type="InterPro" id="IPR036856">
    <property type="entry name" value="Ald_Oxase/Xan_DH_a/b_sf"/>
</dbReference>
<dbReference type="AlphaFoldDB" id="E6QRH7"/>
<dbReference type="GO" id="GO:0005506">
    <property type="term" value="F:iron ion binding"/>
    <property type="evidence" value="ECO:0007669"/>
    <property type="project" value="InterPro"/>
</dbReference>
<evidence type="ECO:0000256" key="2">
    <source>
        <dbReference type="ARBA" id="ARBA00023002"/>
    </source>
</evidence>
<dbReference type="InterPro" id="IPR037165">
    <property type="entry name" value="AldOxase/xan_DH_Mopterin-bd_sf"/>
</dbReference>
<organism evidence="4">
    <name type="scientific">mine drainage metagenome</name>
    <dbReference type="NCBI Taxonomy" id="410659"/>
    <lineage>
        <taxon>unclassified sequences</taxon>
        <taxon>metagenomes</taxon>
        <taxon>ecological metagenomes</taxon>
    </lineage>
</organism>
<dbReference type="Gene3D" id="3.90.1170.50">
    <property type="entry name" value="Aldehyde oxidase/xanthine dehydrogenase, a/b hammerhead"/>
    <property type="match status" value="1"/>
</dbReference>
<accession>E6QRH7</accession>
<gene>
    <name evidence="4" type="primary">yagR</name>
    <name evidence="4" type="ORF">CARN7_0595</name>
</gene>
<dbReference type="Pfam" id="PF02738">
    <property type="entry name" value="MoCoBD_1"/>
    <property type="match status" value="1"/>
</dbReference>
<dbReference type="PANTHER" id="PTHR11908:SF132">
    <property type="entry name" value="ALDEHYDE OXIDASE 1-RELATED"/>
    <property type="match status" value="1"/>
</dbReference>
<dbReference type="Pfam" id="PF20256">
    <property type="entry name" value="MoCoBD_2"/>
    <property type="match status" value="1"/>
</dbReference>